<dbReference type="GO" id="GO:0003677">
    <property type="term" value="F:DNA binding"/>
    <property type="evidence" value="ECO:0007669"/>
    <property type="project" value="UniProtKB-KW"/>
</dbReference>
<keyword evidence="1" id="KW-0238">DNA-binding</keyword>
<evidence type="ECO:0000313" key="1">
    <source>
        <dbReference type="EMBL" id="MFC3764974.1"/>
    </source>
</evidence>
<dbReference type="EMBL" id="JBHRZH010000036">
    <property type="protein sequence ID" value="MFC3764974.1"/>
    <property type="molecule type" value="Genomic_DNA"/>
</dbReference>
<dbReference type="PANTHER" id="PTHR38479">
    <property type="entry name" value="LMO0824 PROTEIN"/>
    <property type="match status" value="1"/>
</dbReference>
<dbReference type="PANTHER" id="PTHR38479:SF2">
    <property type="entry name" value="WINGED HELIX DNA-BINDING DOMAIN-CONTAINING PROTEIN"/>
    <property type="match status" value="1"/>
</dbReference>
<dbReference type="Proteomes" id="UP001595699">
    <property type="component" value="Unassembled WGS sequence"/>
</dbReference>
<sequence>MRTIDVAERRARVAKRQRIAAPFRTDDVAEAARSVVALHGTDPATVYLSAWARLKKPTVEQIEQALYVDRTLVRLLGMRRTMFVPPRELAPVIQASSARAIAVEQRKLLIRHLGVGSDIEDAATFLDDVAASTVRALEVRKEAFAQELSTDEPRLKTKLRMAQGKSYEAEVNITTRVLFLLSAEGKIIRGRPRGTWLSSQYRWTTPEVWLGEHLDTMTTEEAKVELVRAWLSAFGPGTIADLRWWTKWTAADVKRALATLEPTEVDLGNGTIGLVLNGDDAPTKPAVKPWLTFLPALDPTTMGWQQREWYLGEHGKRLFDTNGNAGPTIWADGRVVGGWAQRKSGEVVYQFLEDVGSEHEWRAEQEAERLTRWLGDVCVIPRFRTPLERELSA</sequence>
<gene>
    <name evidence="1" type="ORF">ACFOUW_29340</name>
</gene>
<evidence type="ECO:0000313" key="2">
    <source>
        <dbReference type="Proteomes" id="UP001595699"/>
    </source>
</evidence>
<dbReference type="InterPro" id="IPR009351">
    <property type="entry name" value="AlkZ-like"/>
</dbReference>
<dbReference type="Pfam" id="PF06224">
    <property type="entry name" value="AlkZ-like"/>
    <property type="match status" value="1"/>
</dbReference>
<name>A0ABV7YJN1_9ACTN</name>
<reference evidence="2" key="1">
    <citation type="journal article" date="2019" name="Int. J. Syst. Evol. Microbiol.">
        <title>The Global Catalogue of Microorganisms (GCM) 10K type strain sequencing project: providing services to taxonomists for standard genome sequencing and annotation.</title>
        <authorList>
            <consortium name="The Broad Institute Genomics Platform"/>
            <consortium name="The Broad Institute Genome Sequencing Center for Infectious Disease"/>
            <person name="Wu L."/>
            <person name="Ma J."/>
        </authorList>
    </citation>
    <scope>NUCLEOTIDE SEQUENCE [LARGE SCALE GENOMIC DNA]</scope>
    <source>
        <strain evidence="2">CGMCC 4.7241</strain>
    </source>
</reference>
<comment type="caution">
    <text evidence="1">The sequence shown here is derived from an EMBL/GenBank/DDBJ whole genome shotgun (WGS) entry which is preliminary data.</text>
</comment>
<organism evidence="1 2">
    <name type="scientific">Tenggerimyces flavus</name>
    <dbReference type="NCBI Taxonomy" id="1708749"/>
    <lineage>
        <taxon>Bacteria</taxon>
        <taxon>Bacillati</taxon>
        <taxon>Actinomycetota</taxon>
        <taxon>Actinomycetes</taxon>
        <taxon>Propionibacteriales</taxon>
        <taxon>Nocardioidaceae</taxon>
        <taxon>Tenggerimyces</taxon>
    </lineage>
</organism>
<proteinExistence type="predicted"/>
<dbReference type="RefSeq" id="WP_205119305.1">
    <property type="nucleotide sequence ID" value="NZ_JAFBCM010000001.1"/>
</dbReference>
<accession>A0ABV7YJN1</accession>
<keyword evidence="2" id="KW-1185">Reference proteome</keyword>
<protein>
    <submittedName>
        <fullName evidence="1">Winged helix DNA-binding domain-containing protein</fullName>
    </submittedName>
</protein>